<dbReference type="Pfam" id="PF02706">
    <property type="entry name" value="Wzz"/>
    <property type="match status" value="1"/>
</dbReference>
<comment type="caution">
    <text evidence="21">The sequence shown here is derived from an EMBL/GenBank/DDBJ whole genome shotgun (WGS) entry which is preliminary data.</text>
</comment>
<keyword evidence="5" id="KW-1003">Cell membrane</keyword>
<keyword evidence="10" id="KW-0418">Kinase</keyword>
<dbReference type="GO" id="GO:0004715">
    <property type="term" value="F:non-membrane spanning protein tyrosine kinase activity"/>
    <property type="evidence" value="ECO:0007669"/>
    <property type="project" value="UniProtKB-EC"/>
</dbReference>
<dbReference type="NCBIfam" id="TIGR01007">
    <property type="entry name" value="eps_fam"/>
    <property type="match status" value="1"/>
</dbReference>
<dbReference type="AlphaFoldDB" id="A0A644W8C5"/>
<organism evidence="21">
    <name type="scientific">bioreactor metagenome</name>
    <dbReference type="NCBI Taxonomy" id="1076179"/>
    <lineage>
        <taxon>unclassified sequences</taxon>
        <taxon>metagenomes</taxon>
        <taxon>ecological metagenomes</taxon>
    </lineage>
</organism>
<dbReference type="GO" id="GO:0005886">
    <property type="term" value="C:plasma membrane"/>
    <property type="evidence" value="ECO:0007669"/>
    <property type="project" value="UniProtKB-SubCell"/>
</dbReference>
<gene>
    <name evidence="21" type="ORF">SDC9_45032</name>
</gene>
<comment type="similarity">
    <text evidence="2">Belongs to the CpsD/CapB family.</text>
</comment>
<evidence type="ECO:0000256" key="16">
    <source>
        <dbReference type="SAM" id="Coils"/>
    </source>
</evidence>
<feature type="coiled-coil region" evidence="16">
    <location>
        <begin position="420"/>
        <end position="447"/>
    </location>
</feature>
<evidence type="ECO:0000256" key="14">
    <source>
        <dbReference type="ARBA" id="ARBA00023137"/>
    </source>
</evidence>
<reference evidence="21" key="1">
    <citation type="submission" date="2019-08" db="EMBL/GenBank/DDBJ databases">
        <authorList>
            <person name="Kucharzyk K."/>
            <person name="Murdoch R.W."/>
            <person name="Higgins S."/>
            <person name="Loffler F."/>
        </authorList>
    </citation>
    <scope>NUCLEOTIDE SEQUENCE</scope>
</reference>
<evidence type="ECO:0000259" key="18">
    <source>
        <dbReference type="Pfam" id="PF02706"/>
    </source>
</evidence>
<proteinExistence type="inferred from homology"/>
<evidence type="ECO:0000256" key="9">
    <source>
        <dbReference type="ARBA" id="ARBA00022741"/>
    </source>
</evidence>
<evidence type="ECO:0000256" key="15">
    <source>
        <dbReference type="ARBA" id="ARBA00051245"/>
    </source>
</evidence>
<evidence type="ECO:0000313" key="21">
    <source>
        <dbReference type="EMBL" id="MPL98822.1"/>
    </source>
</evidence>
<evidence type="ECO:0000259" key="20">
    <source>
        <dbReference type="Pfam" id="PF13807"/>
    </source>
</evidence>
<comment type="subcellular location">
    <subcellularLocation>
        <location evidence="1">Cell inner membrane</location>
        <topology evidence="1">Multi-pass membrane protein</topology>
    </subcellularLocation>
</comment>
<evidence type="ECO:0000256" key="1">
    <source>
        <dbReference type="ARBA" id="ARBA00004429"/>
    </source>
</evidence>
<feature type="transmembrane region" description="Helical" evidence="17">
    <location>
        <begin position="31"/>
        <end position="50"/>
    </location>
</feature>
<feature type="domain" description="AAA" evidence="19">
    <location>
        <begin position="594"/>
        <end position="710"/>
    </location>
</feature>
<accession>A0A644W8C5</accession>
<evidence type="ECO:0000256" key="12">
    <source>
        <dbReference type="ARBA" id="ARBA00022989"/>
    </source>
</evidence>
<dbReference type="CDD" id="cd05387">
    <property type="entry name" value="BY-kinase"/>
    <property type="match status" value="1"/>
</dbReference>
<evidence type="ECO:0000256" key="5">
    <source>
        <dbReference type="ARBA" id="ARBA00022475"/>
    </source>
</evidence>
<keyword evidence="11" id="KW-0067">ATP-binding</keyword>
<dbReference type="SUPFAM" id="SSF52540">
    <property type="entry name" value="P-loop containing nucleoside triphosphate hydrolases"/>
    <property type="match status" value="1"/>
</dbReference>
<dbReference type="FunFam" id="3.40.50.300:FF:000527">
    <property type="entry name" value="Tyrosine-protein kinase etk"/>
    <property type="match status" value="1"/>
</dbReference>
<dbReference type="InterPro" id="IPR032807">
    <property type="entry name" value="GNVR"/>
</dbReference>
<evidence type="ECO:0000256" key="3">
    <source>
        <dbReference type="ARBA" id="ARBA00008883"/>
    </source>
</evidence>
<dbReference type="GO" id="GO:0042802">
    <property type="term" value="F:identical protein binding"/>
    <property type="evidence" value="ECO:0007669"/>
    <property type="project" value="UniProtKB-ARBA"/>
</dbReference>
<evidence type="ECO:0000256" key="13">
    <source>
        <dbReference type="ARBA" id="ARBA00023136"/>
    </source>
</evidence>
<keyword evidence="12 17" id="KW-1133">Transmembrane helix</keyword>
<keyword evidence="14" id="KW-0829">Tyrosine-protein kinase</keyword>
<dbReference type="InterPro" id="IPR005702">
    <property type="entry name" value="Wzc-like_C"/>
</dbReference>
<comment type="similarity">
    <text evidence="3">Belongs to the etk/wzc family.</text>
</comment>
<dbReference type="Pfam" id="PF13807">
    <property type="entry name" value="GNVR"/>
    <property type="match status" value="1"/>
</dbReference>
<dbReference type="EC" id="2.7.10.2" evidence="4"/>
<feature type="domain" description="Tyrosine-protein kinase G-rich" evidence="20">
    <location>
        <begin position="448"/>
        <end position="524"/>
    </location>
</feature>
<evidence type="ECO:0000256" key="4">
    <source>
        <dbReference type="ARBA" id="ARBA00011903"/>
    </source>
</evidence>
<evidence type="ECO:0000256" key="11">
    <source>
        <dbReference type="ARBA" id="ARBA00022840"/>
    </source>
</evidence>
<dbReference type="InterPro" id="IPR003856">
    <property type="entry name" value="LPS_length_determ_N"/>
</dbReference>
<dbReference type="EMBL" id="VSSQ01000631">
    <property type="protein sequence ID" value="MPL98822.1"/>
    <property type="molecule type" value="Genomic_DNA"/>
</dbReference>
<feature type="transmembrane region" description="Helical" evidence="17">
    <location>
        <begin position="506"/>
        <end position="525"/>
    </location>
</feature>
<evidence type="ECO:0000259" key="19">
    <source>
        <dbReference type="Pfam" id="PF13614"/>
    </source>
</evidence>
<evidence type="ECO:0000256" key="10">
    <source>
        <dbReference type="ARBA" id="ARBA00022777"/>
    </source>
</evidence>
<protein>
    <recommendedName>
        <fullName evidence="4">non-specific protein-tyrosine kinase</fullName>
        <ecNumber evidence="4">2.7.10.2</ecNumber>
    </recommendedName>
</protein>
<evidence type="ECO:0000256" key="17">
    <source>
        <dbReference type="SAM" id="Phobius"/>
    </source>
</evidence>
<evidence type="ECO:0000256" key="8">
    <source>
        <dbReference type="ARBA" id="ARBA00022692"/>
    </source>
</evidence>
<dbReference type="GO" id="GO:0005524">
    <property type="term" value="F:ATP binding"/>
    <property type="evidence" value="ECO:0007669"/>
    <property type="project" value="UniProtKB-KW"/>
</dbReference>
<dbReference type="Gene3D" id="3.40.50.300">
    <property type="entry name" value="P-loop containing nucleotide triphosphate hydrolases"/>
    <property type="match status" value="1"/>
</dbReference>
<dbReference type="InterPro" id="IPR027417">
    <property type="entry name" value="P-loop_NTPase"/>
</dbReference>
<keyword evidence="13 17" id="KW-0472">Membrane</keyword>
<sequence length="787" mass="89656">MNKNINVDELEQLMVEKPIDWRELIEKYLAYWKWILFSVIVVLLAGLVYYRVQPDQYQFKSTLLIADNSSGQVSQMSILKQLDAFGMSTGSSNIYNEKQVVHSKELIKKVVNDLKLYAVYTKISFLKPVELYTSSPIEVDMGYEDLLRIAGKLEFSVEYDTDGLYRISGKYKKAFQTDKFEYKLTQLPATIETTAGKIHVLLKDPKSVPEDKIYVKIHNPLSVVKSYQESALSTEVPKDGDLVNITFRERNIQKGKDFLQKLIDLYNQDAIDQINKSANFTALFIDSRLDLLTDELTDVEQNLQKYKQTNKLTNIDADAEIYLQRSNLYDQKMNESEIQLQLIKYIEEFLKDPVNKYALIPNLGLTDVGLVAVIQEYNKLLVSRDRVASGSSSNNPTLQSLELQIQSSRMSIQNSIATSRKGLQISIRELENQNAFLTSQLKKIPQQEREFLEIKRQQEIKASLYMFLLQKREEASLSMAVTIPKARLLDAADTADKTAPKLPMTLAASLLLGLLLPVGFLYLKFTFTTTFNDRKEVESLTSVPIIAELAHQNSPDVVIDHGTNASANAELLRLLRSKLQFIMNRPKDRLLLITSTESGEGKTFVSINLAVSISLTGKKVLLIGMDLRKPMLANHFGIVEQEGISSYLSGMENDYRKLIHHSSEFPNLYILPGGIIPPNPNELILSERFDQLISELREQYDYILIDSAPVGAVSDTFLINRVSNLTLYVCRANFSDKRNLEFIERIHKENSLKQIYLIVNDVDIESKKYGGKYAYGYGYGYGKKKRK</sequence>
<name>A0A644W8C5_9ZZZZ</name>
<dbReference type="Pfam" id="PF13614">
    <property type="entry name" value="AAA_31"/>
    <property type="match status" value="1"/>
</dbReference>
<dbReference type="PANTHER" id="PTHR32309">
    <property type="entry name" value="TYROSINE-PROTEIN KINASE"/>
    <property type="match status" value="1"/>
</dbReference>
<comment type="catalytic activity">
    <reaction evidence="15">
        <text>L-tyrosyl-[protein] + ATP = O-phospho-L-tyrosyl-[protein] + ADP + H(+)</text>
        <dbReference type="Rhea" id="RHEA:10596"/>
        <dbReference type="Rhea" id="RHEA-COMP:10136"/>
        <dbReference type="Rhea" id="RHEA-COMP:20101"/>
        <dbReference type="ChEBI" id="CHEBI:15378"/>
        <dbReference type="ChEBI" id="CHEBI:30616"/>
        <dbReference type="ChEBI" id="CHEBI:46858"/>
        <dbReference type="ChEBI" id="CHEBI:61978"/>
        <dbReference type="ChEBI" id="CHEBI:456216"/>
        <dbReference type="EC" id="2.7.10.2"/>
    </reaction>
</comment>
<keyword evidence="6" id="KW-0997">Cell inner membrane</keyword>
<dbReference type="InterPro" id="IPR025669">
    <property type="entry name" value="AAA_dom"/>
</dbReference>
<evidence type="ECO:0000256" key="7">
    <source>
        <dbReference type="ARBA" id="ARBA00022679"/>
    </source>
</evidence>
<evidence type="ECO:0000256" key="6">
    <source>
        <dbReference type="ARBA" id="ARBA00022519"/>
    </source>
</evidence>
<dbReference type="InterPro" id="IPR050445">
    <property type="entry name" value="Bact_polysacc_biosynth/exp"/>
</dbReference>
<feature type="domain" description="Polysaccharide chain length determinant N-terminal" evidence="18">
    <location>
        <begin position="19"/>
        <end position="114"/>
    </location>
</feature>
<dbReference type="PANTHER" id="PTHR32309:SF13">
    <property type="entry name" value="FERRIC ENTEROBACTIN TRANSPORT PROTEIN FEPE"/>
    <property type="match status" value="1"/>
</dbReference>
<keyword evidence="7" id="KW-0808">Transferase</keyword>
<keyword evidence="16" id="KW-0175">Coiled coil</keyword>
<keyword evidence="8 17" id="KW-0812">Transmembrane</keyword>
<evidence type="ECO:0000256" key="2">
    <source>
        <dbReference type="ARBA" id="ARBA00007316"/>
    </source>
</evidence>
<keyword evidence="9" id="KW-0547">Nucleotide-binding</keyword>